<organism evidence="2 3">
    <name type="scientific">Pristionchus fissidentatus</name>
    <dbReference type="NCBI Taxonomy" id="1538716"/>
    <lineage>
        <taxon>Eukaryota</taxon>
        <taxon>Metazoa</taxon>
        <taxon>Ecdysozoa</taxon>
        <taxon>Nematoda</taxon>
        <taxon>Chromadorea</taxon>
        <taxon>Rhabditida</taxon>
        <taxon>Rhabditina</taxon>
        <taxon>Diplogasteromorpha</taxon>
        <taxon>Diplogasteroidea</taxon>
        <taxon>Neodiplogasteridae</taxon>
        <taxon>Pristionchus</taxon>
    </lineage>
</organism>
<keyword evidence="3" id="KW-1185">Reference proteome</keyword>
<sequence length="229" mass="27375">MLCREVRTSDLKYYSWDRMRRLFMFCKYLVCDQILFDRIECSLIECCTRNPSFAYNMLLCNACGFEKMKNQLQQELNRDKELVLDVKRSPLFEKFGPAQKKMLDIAREYRRNRRRNGLAQVDALQRREEVEETEEEMQNDGGDEVMEEDNTEEERESTVDARPDISPTRSNAVDNDLNGPVQDETEEPRESLKRKKEMEELREDEEIKKMKLSRNEWIREEEDEDEGGN</sequence>
<proteinExistence type="predicted"/>
<dbReference type="Proteomes" id="UP001432322">
    <property type="component" value="Unassembled WGS sequence"/>
</dbReference>
<name>A0AAV5UVH8_9BILA</name>
<feature type="compositionally biased region" description="Basic and acidic residues" evidence="1">
    <location>
        <begin position="188"/>
        <end position="218"/>
    </location>
</feature>
<dbReference type="EMBL" id="BTSY01000001">
    <property type="protein sequence ID" value="GMT10153.1"/>
    <property type="molecule type" value="Genomic_DNA"/>
</dbReference>
<evidence type="ECO:0000313" key="3">
    <source>
        <dbReference type="Proteomes" id="UP001432322"/>
    </source>
</evidence>
<gene>
    <name evidence="2" type="ORF">PFISCL1PPCAC_1450</name>
</gene>
<comment type="caution">
    <text evidence="2">The sequence shown here is derived from an EMBL/GenBank/DDBJ whole genome shotgun (WGS) entry which is preliminary data.</text>
</comment>
<feature type="compositionally biased region" description="Acidic residues" evidence="1">
    <location>
        <begin position="219"/>
        <end position="229"/>
    </location>
</feature>
<feature type="region of interest" description="Disordered" evidence="1">
    <location>
        <begin position="120"/>
        <end position="229"/>
    </location>
</feature>
<protein>
    <submittedName>
        <fullName evidence="2">Uncharacterized protein</fullName>
    </submittedName>
</protein>
<reference evidence="2" key="1">
    <citation type="submission" date="2023-10" db="EMBL/GenBank/DDBJ databases">
        <title>Genome assembly of Pristionchus species.</title>
        <authorList>
            <person name="Yoshida K."/>
            <person name="Sommer R.J."/>
        </authorList>
    </citation>
    <scope>NUCLEOTIDE SEQUENCE</scope>
    <source>
        <strain evidence="2">RS5133</strain>
    </source>
</reference>
<dbReference type="AlphaFoldDB" id="A0AAV5UVH8"/>
<accession>A0AAV5UVH8</accession>
<feature type="compositionally biased region" description="Acidic residues" evidence="1">
    <location>
        <begin position="130"/>
        <end position="155"/>
    </location>
</feature>
<evidence type="ECO:0000256" key="1">
    <source>
        <dbReference type="SAM" id="MobiDB-lite"/>
    </source>
</evidence>
<evidence type="ECO:0000313" key="2">
    <source>
        <dbReference type="EMBL" id="GMT10153.1"/>
    </source>
</evidence>